<keyword evidence="2" id="KW-1185">Reference proteome</keyword>
<reference evidence="1" key="1">
    <citation type="submission" date="2013-11" db="EMBL/GenBank/DDBJ databases">
        <title>Genome sequence of the fusiform rust pathogen reveals effectors for host alternation and coevolution with pine.</title>
        <authorList>
            <consortium name="DOE Joint Genome Institute"/>
            <person name="Smith K."/>
            <person name="Pendleton A."/>
            <person name="Kubisiak T."/>
            <person name="Anderson C."/>
            <person name="Salamov A."/>
            <person name="Aerts A."/>
            <person name="Riley R."/>
            <person name="Clum A."/>
            <person name="Lindquist E."/>
            <person name="Ence D."/>
            <person name="Campbell M."/>
            <person name="Kronenberg Z."/>
            <person name="Feau N."/>
            <person name="Dhillon B."/>
            <person name="Hamelin R."/>
            <person name="Burleigh J."/>
            <person name="Smith J."/>
            <person name="Yandell M."/>
            <person name="Nelson C."/>
            <person name="Grigoriev I."/>
            <person name="Davis J."/>
        </authorList>
    </citation>
    <scope>NUCLEOTIDE SEQUENCE</scope>
    <source>
        <strain evidence="1">G11</strain>
    </source>
</reference>
<comment type="caution">
    <text evidence="1">The sequence shown here is derived from an EMBL/GenBank/DDBJ whole genome shotgun (WGS) entry which is preliminary data.</text>
</comment>
<name>A0A9P6T6T2_9BASI</name>
<protein>
    <submittedName>
        <fullName evidence="1">Uncharacterized protein</fullName>
    </submittedName>
</protein>
<sequence>MPPNCNASASKTLNQARNLTHPYLQAQDQPATLSPYAHVQAPRGQFQSINFFPPTQDSISATNQTK</sequence>
<accession>A0A9P6T6T2</accession>
<dbReference type="Proteomes" id="UP000886653">
    <property type="component" value="Unassembled WGS sequence"/>
</dbReference>
<dbReference type="AlphaFoldDB" id="A0A9P6T6T2"/>
<proteinExistence type="predicted"/>
<dbReference type="EMBL" id="MU167422">
    <property type="protein sequence ID" value="KAG0140754.1"/>
    <property type="molecule type" value="Genomic_DNA"/>
</dbReference>
<organism evidence="1 2">
    <name type="scientific">Cronartium quercuum f. sp. fusiforme G11</name>
    <dbReference type="NCBI Taxonomy" id="708437"/>
    <lineage>
        <taxon>Eukaryota</taxon>
        <taxon>Fungi</taxon>
        <taxon>Dikarya</taxon>
        <taxon>Basidiomycota</taxon>
        <taxon>Pucciniomycotina</taxon>
        <taxon>Pucciniomycetes</taxon>
        <taxon>Pucciniales</taxon>
        <taxon>Coleosporiaceae</taxon>
        <taxon>Cronartium</taxon>
    </lineage>
</organism>
<gene>
    <name evidence="1" type="ORF">CROQUDRAFT_664773</name>
</gene>
<evidence type="ECO:0000313" key="2">
    <source>
        <dbReference type="Proteomes" id="UP000886653"/>
    </source>
</evidence>
<feature type="non-terminal residue" evidence="1">
    <location>
        <position position="66"/>
    </location>
</feature>
<evidence type="ECO:0000313" key="1">
    <source>
        <dbReference type="EMBL" id="KAG0140754.1"/>
    </source>
</evidence>